<evidence type="ECO:0000313" key="1">
    <source>
        <dbReference type="EMBL" id="KKM76385.1"/>
    </source>
</evidence>
<feature type="non-terminal residue" evidence="1">
    <location>
        <position position="61"/>
    </location>
</feature>
<dbReference type="EMBL" id="LAZR01008818">
    <property type="protein sequence ID" value="KKM76385.1"/>
    <property type="molecule type" value="Genomic_DNA"/>
</dbReference>
<comment type="caution">
    <text evidence="1">The sequence shown here is derived from an EMBL/GenBank/DDBJ whole genome shotgun (WGS) entry which is preliminary data.</text>
</comment>
<accession>A0A0F9MI76</accession>
<gene>
    <name evidence="1" type="ORF">LCGC14_1380720</name>
</gene>
<reference evidence="1" key="1">
    <citation type="journal article" date="2015" name="Nature">
        <title>Complex archaea that bridge the gap between prokaryotes and eukaryotes.</title>
        <authorList>
            <person name="Spang A."/>
            <person name="Saw J.H."/>
            <person name="Jorgensen S.L."/>
            <person name="Zaremba-Niedzwiedzka K."/>
            <person name="Martijn J."/>
            <person name="Lind A.E."/>
            <person name="van Eijk R."/>
            <person name="Schleper C."/>
            <person name="Guy L."/>
            <person name="Ettema T.J."/>
        </authorList>
    </citation>
    <scope>NUCLEOTIDE SEQUENCE</scope>
</reference>
<protein>
    <submittedName>
        <fullName evidence="1">Uncharacterized protein</fullName>
    </submittedName>
</protein>
<organism evidence="1">
    <name type="scientific">marine sediment metagenome</name>
    <dbReference type="NCBI Taxonomy" id="412755"/>
    <lineage>
        <taxon>unclassified sequences</taxon>
        <taxon>metagenomes</taxon>
        <taxon>ecological metagenomes</taxon>
    </lineage>
</organism>
<dbReference type="AlphaFoldDB" id="A0A0F9MI76"/>
<proteinExistence type="predicted"/>
<sequence length="61" mass="6912">MEYEVGKQFETIEAQHVFGKTVEYQVGGLVWKGGSSKEYVLPGFSQNRGRWKKEVAPLHVA</sequence>
<name>A0A0F9MI76_9ZZZZ</name>